<comment type="similarity">
    <text evidence="2">Belongs to the ABC-2 integral membrane protein family.</text>
</comment>
<name>G8QX70_SPHPG</name>
<dbReference type="EMBL" id="CP003155">
    <property type="protein sequence ID" value="AEV30655.1"/>
    <property type="molecule type" value="Genomic_DNA"/>
</dbReference>
<evidence type="ECO:0000313" key="10">
    <source>
        <dbReference type="EMBL" id="AEV30655.1"/>
    </source>
</evidence>
<keyword evidence="3" id="KW-0813">Transport</keyword>
<dbReference type="GO" id="GO:0140359">
    <property type="term" value="F:ABC-type transporter activity"/>
    <property type="evidence" value="ECO:0007669"/>
    <property type="project" value="InterPro"/>
</dbReference>
<dbReference type="InterPro" id="IPR051449">
    <property type="entry name" value="ABC-2_transporter_component"/>
</dbReference>
<dbReference type="Proteomes" id="UP000005632">
    <property type="component" value="Chromosome"/>
</dbReference>
<dbReference type="GO" id="GO:0005886">
    <property type="term" value="C:plasma membrane"/>
    <property type="evidence" value="ECO:0007669"/>
    <property type="project" value="UniProtKB-SubCell"/>
</dbReference>
<dbReference type="OrthoDB" id="9788252at2"/>
<feature type="domain" description="ABC transmembrane type-2" evidence="9">
    <location>
        <begin position="136"/>
        <end position="366"/>
    </location>
</feature>
<dbReference type="PANTHER" id="PTHR30294:SF29">
    <property type="entry name" value="MULTIDRUG ABC TRANSPORTER PERMEASE YBHS-RELATED"/>
    <property type="match status" value="1"/>
</dbReference>
<evidence type="ECO:0000256" key="8">
    <source>
        <dbReference type="SAM" id="Phobius"/>
    </source>
</evidence>
<dbReference type="Pfam" id="PF12698">
    <property type="entry name" value="ABC2_membrane_3"/>
    <property type="match status" value="1"/>
</dbReference>
<feature type="transmembrane region" description="Helical" evidence="8">
    <location>
        <begin position="20"/>
        <end position="40"/>
    </location>
</feature>
<sequence length="368" mass="40471">MATLFAFVKKEFYHIFRDRWSLIILLLMPVMMLILIGFAMTTEVKGTTFRVLDPSFDESTREIVETLTQSGYFTFGGYLADEAEIDQVFRQGKAGLVLVFSSRFESERIHTKNGTIAILTDGSDPNTAKTLTNYASAIIRGWAQKQNTVTKASWTIGVETRFLYNPAMKGSYNFVPGVLGMILLLICAMMTSISIAREKESGTMEVLLASPMKPGTIILAKTVPYFTISCVNLVTSLLLSVFVLAVPIQGSIVVLIAVSLLYILLSLLIGVMISTIANSQLVALLISGMGLMMPVILLSGMMFPIESMPLPLQFLSALIPTRWYISAMRKIMIKGLGFGSVLTEVGVLSLMAVIVCIISLKKFKPRLE</sequence>
<dbReference type="HOGENOM" id="CLU_039483_8_3_12"/>
<reference evidence="10 11" key="1">
    <citation type="submission" date="2011-11" db="EMBL/GenBank/DDBJ databases">
        <title>Complete sequence of Spirochaeta sp. grapes.</title>
        <authorList>
            <consortium name="US DOE Joint Genome Institute"/>
            <person name="Lucas S."/>
            <person name="Han J."/>
            <person name="Lapidus A."/>
            <person name="Cheng J.-F."/>
            <person name="Goodwin L."/>
            <person name="Pitluck S."/>
            <person name="Peters L."/>
            <person name="Ovchinnikova G."/>
            <person name="Munk A.C."/>
            <person name="Detter J.C."/>
            <person name="Han C."/>
            <person name="Tapia R."/>
            <person name="Land M."/>
            <person name="Hauser L."/>
            <person name="Kyrpides N."/>
            <person name="Ivanova N."/>
            <person name="Pagani I."/>
            <person name="Ritalahtilisa K."/>
            <person name="Loeffler F."/>
            <person name="Woyke T."/>
        </authorList>
    </citation>
    <scope>NUCLEOTIDE SEQUENCE [LARGE SCALE GENOMIC DNA]</scope>
    <source>
        <strain evidence="11">ATCC BAA-1885 / DSM 22778 / Grapes</strain>
    </source>
</reference>
<evidence type="ECO:0000256" key="6">
    <source>
        <dbReference type="ARBA" id="ARBA00022989"/>
    </source>
</evidence>
<dbReference type="InterPro" id="IPR013525">
    <property type="entry name" value="ABC2_TM"/>
</dbReference>
<organism evidence="10 11">
    <name type="scientific">Sphaerochaeta pleomorpha (strain ATCC BAA-1885 / DSM 22778 / Grapes)</name>
    <dbReference type="NCBI Taxonomy" id="158190"/>
    <lineage>
        <taxon>Bacteria</taxon>
        <taxon>Pseudomonadati</taxon>
        <taxon>Spirochaetota</taxon>
        <taxon>Spirochaetia</taxon>
        <taxon>Spirochaetales</taxon>
        <taxon>Sphaerochaetaceae</taxon>
        <taxon>Sphaerochaeta</taxon>
    </lineage>
</organism>
<dbReference type="KEGG" id="sgp:SpiGrapes_2905"/>
<evidence type="ECO:0000259" key="9">
    <source>
        <dbReference type="PROSITE" id="PS51012"/>
    </source>
</evidence>
<accession>G8QX70</accession>
<protein>
    <submittedName>
        <fullName evidence="10">ABC-type multidrug transport system, permease component</fullName>
    </submittedName>
</protein>
<evidence type="ECO:0000256" key="7">
    <source>
        <dbReference type="ARBA" id="ARBA00023136"/>
    </source>
</evidence>
<comment type="subcellular location">
    <subcellularLocation>
        <location evidence="1">Cell membrane</location>
        <topology evidence="1">Multi-pass membrane protein</topology>
    </subcellularLocation>
</comment>
<keyword evidence="5 8" id="KW-0812">Transmembrane</keyword>
<evidence type="ECO:0000256" key="3">
    <source>
        <dbReference type="ARBA" id="ARBA00022448"/>
    </source>
</evidence>
<feature type="transmembrane region" description="Helical" evidence="8">
    <location>
        <begin position="337"/>
        <end position="360"/>
    </location>
</feature>
<dbReference type="PANTHER" id="PTHR30294">
    <property type="entry name" value="MEMBRANE COMPONENT OF ABC TRANSPORTER YHHJ-RELATED"/>
    <property type="match status" value="1"/>
</dbReference>
<proteinExistence type="inferred from homology"/>
<keyword evidence="7 8" id="KW-0472">Membrane</keyword>
<dbReference type="STRING" id="158190.SpiGrapes_2905"/>
<feature type="transmembrane region" description="Helical" evidence="8">
    <location>
        <begin position="252"/>
        <end position="274"/>
    </location>
</feature>
<evidence type="ECO:0000256" key="1">
    <source>
        <dbReference type="ARBA" id="ARBA00004651"/>
    </source>
</evidence>
<dbReference type="PROSITE" id="PS51012">
    <property type="entry name" value="ABC_TM2"/>
    <property type="match status" value="1"/>
</dbReference>
<feature type="transmembrane region" description="Helical" evidence="8">
    <location>
        <begin position="217"/>
        <end position="246"/>
    </location>
</feature>
<evidence type="ECO:0000313" key="11">
    <source>
        <dbReference type="Proteomes" id="UP000005632"/>
    </source>
</evidence>
<keyword evidence="4" id="KW-1003">Cell membrane</keyword>
<feature type="transmembrane region" description="Helical" evidence="8">
    <location>
        <begin position="281"/>
        <end position="302"/>
    </location>
</feature>
<evidence type="ECO:0000256" key="5">
    <source>
        <dbReference type="ARBA" id="ARBA00022692"/>
    </source>
</evidence>
<dbReference type="RefSeq" id="WP_014271494.1">
    <property type="nucleotide sequence ID" value="NC_016633.1"/>
</dbReference>
<feature type="transmembrane region" description="Helical" evidence="8">
    <location>
        <begin position="174"/>
        <end position="196"/>
    </location>
</feature>
<dbReference type="AlphaFoldDB" id="G8QX70"/>
<evidence type="ECO:0000256" key="4">
    <source>
        <dbReference type="ARBA" id="ARBA00022475"/>
    </source>
</evidence>
<keyword evidence="6 8" id="KW-1133">Transmembrane helix</keyword>
<keyword evidence="11" id="KW-1185">Reference proteome</keyword>
<gene>
    <name evidence="10" type="ordered locus">SpiGrapes_2905</name>
</gene>
<dbReference type="InterPro" id="IPR047817">
    <property type="entry name" value="ABC2_TM_bact-type"/>
</dbReference>
<evidence type="ECO:0000256" key="2">
    <source>
        <dbReference type="ARBA" id="ARBA00007783"/>
    </source>
</evidence>
<dbReference type="eggNOG" id="COG0842">
    <property type="taxonomic scope" value="Bacteria"/>
</dbReference>